<feature type="transmembrane region" description="Helical" evidence="7">
    <location>
        <begin position="298"/>
        <end position="316"/>
    </location>
</feature>
<keyword evidence="4 7" id="KW-1133">Transmembrane helix</keyword>
<keyword evidence="6 7" id="KW-0472">Membrane</keyword>
<evidence type="ECO:0000256" key="6">
    <source>
        <dbReference type="ARBA" id="ARBA00023136"/>
    </source>
</evidence>
<name>A0A0A8L163_9SACH</name>
<evidence type="ECO:0000256" key="1">
    <source>
        <dbReference type="ARBA" id="ARBA00004127"/>
    </source>
</evidence>
<reference evidence="8 9" key="1">
    <citation type="submission" date="2014-03" db="EMBL/GenBank/DDBJ databases">
        <title>The genome of Kluyveromyces dobzhanskii.</title>
        <authorList>
            <person name="Nystedt B."/>
            <person name="Astrom S."/>
        </authorList>
    </citation>
    <scope>NUCLEOTIDE SEQUENCE [LARGE SCALE GENOMIC DNA]</scope>
    <source>
        <strain evidence="8 9">CBS 2104</strain>
    </source>
</reference>
<dbReference type="GO" id="GO:0046873">
    <property type="term" value="F:metal ion transmembrane transporter activity"/>
    <property type="evidence" value="ECO:0007669"/>
    <property type="project" value="InterPro"/>
</dbReference>
<organism evidence="8 9">
    <name type="scientific">Kluyveromyces dobzhanskii CBS 2104</name>
    <dbReference type="NCBI Taxonomy" id="1427455"/>
    <lineage>
        <taxon>Eukaryota</taxon>
        <taxon>Fungi</taxon>
        <taxon>Dikarya</taxon>
        <taxon>Ascomycota</taxon>
        <taxon>Saccharomycotina</taxon>
        <taxon>Saccharomycetes</taxon>
        <taxon>Saccharomycetales</taxon>
        <taxon>Saccharomycetaceae</taxon>
        <taxon>Kluyveromyces</taxon>
    </lineage>
</organism>
<feature type="transmembrane region" description="Helical" evidence="7">
    <location>
        <begin position="233"/>
        <end position="251"/>
    </location>
</feature>
<comment type="subcellular location">
    <subcellularLocation>
        <location evidence="1">Endomembrane system</location>
        <topology evidence="1">Multi-pass membrane protein</topology>
    </subcellularLocation>
    <subcellularLocation>
        <location evidence="2">Golgi apparatus membrane</location>
    </subcellularLocation>
</comment>
<dbReference type="Pfam" id="PF02535">
    <property type="entry name" value="Zip"/>
    <property type="match status" value="2"/>
</dbReference>
<gene>
    <name evidence="8" type="ORF">KLDO_g199</name>
</gene>
<sequence>MSEIIEPLVSAVFLFFATLGTGLIPVLYMTKLEEKGGDGMKYLKYLSDFGIGILLGTSCLLVIPEGVEKFGEKGGRGFGISLLLGIVILYGLDRFLLALQHGDILSGWWDSSVAPEPLERKIDLFNPRKTFPYVVTNNIVFALVIHAFADGLALGIAESYDSLKFVMLIAIIIHKIPATLSLVGVMISKQKLPKLEVVSNLIAFSISTPYGLLFVVLMRFVSKDLIEKMSDGLLVLSGSSLLYASLLALIAPSKNHQDHQQQTQNGGEPVPLQNSEFELDPGEPDLLQKLAEEPLPDFRLLLLGITIPLFISFFTLE</sequence>
<feature type="transmembrane region" description="Helical" evidence="7">
    <location>
        <begin position="75"/>
        <end position="92"/>
    </location>
</feature>
<keyword evidence="3 7" id="KW-0812">Transmembrane</keyword>
<dbReference type="InterPro" id="IPR045891">
    <property type="entry name" value="ZIP9"/>
</dbReference>
<protein>
    <submittedName>
        <fullName evidence="8">WGS project CCBQ000000000 data, contig 00107</fullName>
    </submittedName>
</protein>
<dbReference type="InterPro" id="IPR003689">
    <property type="entry name" value="ZIP"/>
</dbReference>
<dbReference type="PANTHER" id="PTHR16133:SF0">
    <property type="entry name" value="ZINC_IRON REGULATED TRANSPORTER-RELATED PROTEIN 102B, ISOFORM E"/>
    <property type="match status" value="1"/>
</dbReference>
<evidence type="ECO:0000313" key="9">
    <source>
        <dbReference type="Proteomes" id="UP000031516"/>
    </source>
</evidence>
<keyword evidence="9" id="KW-1185">Reference proteome</keyword>
<feature type="transmembrane region" description="Helical" evidence="7">
    <location>
        <begin position="165"/>
        <end position="185"/>
    </location>
</feature>
<evidence type="ECO:0000256" key="5">
    <source>
        <dbReference type="ARBA" id="ARBA00023034"/>
    </source>
</evidence>
<evidence type="ECO:0000256" key="3">
    <source>
        <dbReference type="ARBA" id="ARBA00022692"/>
    </source>
</evidence>
<accession>A0A0A8L163</accession>
<dbReference type="OrthoDB" id="19859at2759"/>
<feature type="transmembrane region" description="Helical" evidence="7">
    <location>
        <begin position="197"/>
        <end position="221"/>
    </location>
</feature>
<feature type="transmembrane region" description="Helical" evidence="7">
    <location>
        <begin position="12"/>
        <end position="30"/>
    </location>
</feature>
<evidence type="ECO:0000256" key="4">
    <source>
        <dbReference type="ARBA" id="ARBA00022989"/>
    </source>
</evidence>
<dbReference type="PANTHER" id="PTHR16133">
    <property type="entry name" value="SOLUTE CARRIER FAMILY 39 ZINC TRANSPORTER , MEMBER 9-RELATED"/>
    <property type="match status" value="1"/>
</dbReference>
<feature type="transmembrane region" description="Helical" evidence="7">
    <location>
        <begin position="42"/>
        <end position="63"/>
    </location>
</feature>
<dbReference type="GO" id="GO:0000139">
    <property type="term" value="C:Golgi membrane"/>
    <property type="evidence" value="ECO:0007669"/>
    <property type="project" value="UniProtKB-SubCell"/>
</dbReference>
<evidence type="ECO:0000313" key="8">
    <source>
        <dbReference type="EMBL" id="CDO91867.1"/>
    </source>
</evidence>
<evidence type="ECO:0000256" key="2">
    <source>
        <dbReference type="ARBA" id="ARBA00004394"/>
    </source>
</evidence>
<keyword evidence="5" id="KW-0333">Golgi apparatus</keyword>
<evidence type="ECO:0000256" key="7">
    <source>
        <dbReference type="SAM" id="Phobius"/>
    </source>
</evidence>
<dbReference type="GO" id="GO:0006829">
    <property type="term" value="P:zinc ion transport"/>
    <property type="evidence" value="ECO:0007669"/>
    <property type="project" value="InterPro"/>
</dbReference>
<dbReference type="EMBL" id="CCBQ010000004">
    <property type="protein sequence ID" value="CDO91867.1"/>
    <property type="molecule type" value="Genomic_DNA"/>
</dbReference>
<comment type="caution">
    <text evidence="8">The sequence shown here is derived from an EMBL/GenBank/DDBJ whole genome shotgun (WGS) entry which is preliminary data.</text>
</comment>
<feature type="transmembrane region" description="Helical" evidence="7">
    <location>
        <begin position="130"/>
        <end position="149"/>
    </location>
</feature>
<dbReference type="Proteomes" id="UP000031516">
    <property type="component" value="Unassembled WGS sequence"/>
</dbReference>
<dbReference type="AlphaFoldDB" id="A0A0A8L163"/>
<proteinExistence type="predicted"/>